<keyword evidence="1" id="KW-1133">Transmembrane helix</keyword>
<dbReference type="HOGENOM" id="CLU_1623928_0_0_11"/>
<organism evidence="2 3">
    <name type="scientific">Bifidobacterium dentium (strain ATCC 27534 / DSM 20436 / JCM 1195 / Bd1)</name>
    <dbReference type="NCBI Taxonomy" id="401473"/>
    <lineage>
        <taxon>Bacteria</taxon>
        <taxon>Bacillati</taxon>
        <taxon>Actinomycetota</taxon>
        <taxon>Actinomycetes</taxon>
        <taxon>Bifidobacteriales</taxon>
        <taxon>Bifidobacteriaceae</taxon>
        <taxon>Bifidobacterium</taxon>
    </lineage>
</organism>
<protein>
    <submittedName>
        <fullName evidence="2">Uncharacterized protein</fullName>
    </submittedName>
</protein>
<reference evidence="2 3" key="1">
    <citation type="journal article" date="2009" name="PLoS Genet.">
        <title>The Bifidobacterium dentium Bd1 genome sequence reflects its genetic adaptation to the human oral cavity.</title>
        <authorList>
            <person name="Ventura M."/>
            <person name="Turroni F."/>
            <person name="Zomer A."/>
            <person name="Foroni E."/>
            <person name="Giubellini V."/>
            <person name="Bottacini F."/>
            <person name="Canchaya C."/>
            <person name="Claesson M.J."/>
            <person name="He F."/>
            <person name="Mantzourani M."/>
            <person name="Mulas L."/>
            <person name="Ferrarini A."/>
            <person name="Gao B."/>
            <person name="Delledonne M."/>
            <person name="Henrissat B."/>
            <person name="Coutinho P."/>
            <person name="Oggioni M."/>
            <person name="Gupta R.S."/>
            <person name="Zhang Z."/>
            <person name="Beighton D."/>
            <person name="Fitzgerald G.F."/>
            <person name="O'Toole P.W."/>
            <person name="van Sinderen D."/>
        </authorList>
    </citation>
    <scope>NUCLEOTIDE SEQUENCE [LARGE SCALE GENOMIC DNA]</scope>
    <source>
        <strain evidence="3">ATCC 27534 / DSM 20436 / JCM 1195 / Bd1</strain>
    </source>
</reference>
<keyword evidence="3" id="KW-1185">Reference proteome</keyword>
<accession>D2Q8W0</accession>
<evidence type="ECO:0000313" key="3">
    <source>
        <dbReference type="Proteomes" id="UP000008693"/>
    </source>
</evidence>
<dbReference type="KEGG" id="bde:BDP_0579"/>
<gene>
    <name evidence="2" type="ordered locus">BDP_0579</name>
</gene>
<dbReference type="STRING" id="401473.BDP_0579"/>
<dbReference type="AlphaFoldDB" id="D2Q8W0"/>
<dbReference type="EMBL" id="CP001750">
    <property type="protein sequence ID" value="ADB09246.1"/>
    <property type="molecule type" value="Genomic_DNA"/>
</dbReference>
<dbReference type="Proteomes" id="UP000008693">
    <property type="component" value="Chromosome"/>
</dbReference>
<feature type="transmembrane region" description="Helical" evidence="1">
    <location>
        <begin position="12"/>
        <end position="30"/>
    </location>
</feature>
<sequence>MGIDLGSVAEWVAAIAAVAAVVVAGIALWHSSRIDELNSRLLHRQIGAEYVYWHVHADRENKRFVFRNIGTSTAHDVTAHVFIEGTEHIESQQLGDCGNGETLVMPSTTFLTERTGVVSQYYAMYAYNRAIKADTNPMTVQVLVEWRDSLGFNDHQQIGIRYH</sequence>
<keyword evidence="1" id="KW-0472">Membrane</keyword>
<name>D2Q8W0_BIFDB</name>
<evidence type="ECO:0000256" key="1">
    <source>
        <dbReference type="SAM" id="Phobius"/>
    </source>
</evidence>
<evidence type="ECO:0000313" key="2">
    <source>
        <dbReference type="EMBL" id="ADB09246.1"/>
    </source>
</evidence>
<dbReference type="RefSeq" id="WP_012901925.1">
    <property type="nucleotide sequence ID" value="NC_013714.1"/>
</dbReference>
<proteinExistence type="predicted"/>
<keyword evidence="1" id="KW-0812">Transmembrane</keyword>
<dbReference type="GeneID" id="31605802"/>